<dbReference type="PANTHER" id="PTHR40061">
    <property type="entry name" value="SPORULATION PROTEIN YLMC-RELATED"/>
    <property type="match status" value="1"/>
</dbReference>
<sequence>MVTITELQVKEIISVENGQKLGHLIDLEIDVDRGRITAIVLGNKGKMMGLFGKEEEVIIPWESILTIGDDVILVKHGQKPQLYPPKKEE</sequence>
<dbReference type="Proteomes" id="UP000030147">
    <property type="component" value="Unassembled WGS sequence"/>
</dbReference>
<keyword evidence="3" id="KW-1185">Reference proteome</keyword>
<accession>A0A0A2TA61</accession>
<reference evidence="2 3" key="1">
    <citation type="journal article" date="2015" name="Stand. Genomic Sci.">
        <title>High quality draft genome sequence of the moderately halophilic bacterium Pontibacillus yanchengensis Y32(T) and comparison among Pontibacillus genomes.</title>
        <authorList>
            <person name="Huang J."/>
            <person name="Qiao Z.X."/>
            <person name="Tang J.W."/>
            <person name="Wang G."/>
        </authorList>
    </citation>
    <scope>NUCLEOTIDE SEQUENCE [LARGE SCALE GENOMIC DNA]</scope>
    <source>
        <strain evidence="2 3">Y32</strain>
    </source>
</reference>
<dbReference type="OrthoDB" id="6024937at2"/>
<dbReference type="SUPFAM" id="SSF50346">
    <property type="entry name" value="PRC-barrel domain"/>
    <property type="match status" value="1"/>
</dbReference>
<dbReference type="Gene3D" id="2.30.30.240">
    <property type="entry name" value="PRC-barrel domain"/>
    <property type="match status" value="1"/>
</dbReference>
<dbReference type="EMBL" id="AVBF01000030">
    <property type="protein sequence ID" value="KGP72419.1"/>
    <property type="molecule type" value="Genomic_DNA"/>
</dbReference>
<name>A0A0A2TA61_9BACI</name>
<dbReference type="NCBIfam" id="TIGR02888">
    <property type="entry name" value="spore_YlmC_YmxH"/>
    <property type="match status" value="1"/>
</dbReference>
<comment type="caution">
    <text evidence="2">The sequence shown here is derived from an EMBL/GenBank/DDBJ whole genome shotgun (WGS) entry which is preliminary data.</text>
</comment>
<dbReference type="Pfam" id="PF05239">
    <property type="entry name" value="PRC"/>
    <property type="match status" value="1"/>
</dbReference>
<gene>
    <name evidence="2" type="ORF">N782_05805</name>
</gene>
<dbReference type="AlphaFoldDB" id="A0A0A2TA61"/>
<dbReference type="PANTHER" id="PTHR40061:SF1">
    <property type="entry name" value="SPORULATION PROTEIN YLMC-RELATED"/>
    <property type="match status" value="1"/>
</dbReference>
<feature type="domain" description="PRC-barrel" evidence="1">
    <location>
        <begin position="2"/>
        <end position="75"/>
    </location>
</feature>
<evidence type="ECO:0000259" key="1">
    <source>
        <dbReference type="Pfam" id="PF05239"/>
    </source>
</evidence>
<dbReference type="eggNOG" id="COG1873">
    <property type="taxonomic scope" value="Bacteria"/>
</dbReference>
<dbReference type="STRING" id="1385514.N782_05805"/>
<dbReference type="InterPro" id="IPR027275">
    <property type="entry name" value="PRC-brl_dom"/>
</dbReference>
<evidence type="ECO:0000313" key="3">
    <source>
        <dbReference type="Proteomes" id="UP000030147"/>
    </source>
</evidence>
<dbReference type="InterPro" id="IPR014238">
    <property type="entry name" value="Spore_YlmC/YmxH"/>
</dbReference>
<proteinExistence type="predicted"/>
<protein>
    <recommendedName>
        <fullName evidence="1">PRC-barrel domain-containing protein</fullName>
    </recommendedName>
</protein>
<organism evidence="2 3">
    <name type="scientific">Pontibacillus yanchengensis Y32</name>
    <dbReference type="NCBI Taxonomy" id="1385514"/>
    <lineage>
        <taxon>Bacteria</taxon>
        <taxon>Bacillati</taxon>
        <taxon>Bacillota</taxon>
        <taxon>Bacilli</taxon>
        <taxon>Bacillales</taxon>
        <taxon>Bacillaceae</taxon>
        <taxon>Pontibacillus</taxon>
    </lineage>
</organism>
<dbReference type="InterPro" id="IPR011033">
    <property type="entry name" value="PRC_barrel-like_sf"/>
</dbReference>
<dbReference type="RefSeq" id="WP_036819957.1">
    <property type="nucleotide sequence ID" value="NZ_AVBF01000030.1"/>
</dbReference>
<evidence type="ECO:0000313" key="2">
    <source>
        <dbReference type="EMBL" id="KGP72419.1"/>
    </source>
</evidence>